<dbReference type="OrthoDB" id="1430281at2"/>
<feature type="signal peptide" evidence="1">
    <location>
        <begin position="1"/>
        <end position="20"/>
    </location>
</feature>
<feature type="chain" id="PRO_5012998031" description="YceI-like domain-containing protein" evidence="1">
    <location>
        <begin position="21"/>
        <end position="180"/>
    </location>
</feature>
<evidence type="ECO:0000256" key="1">
    <source>
        <dbReference type="SAM" id="SignalP"/>
    </source>
</evidence>
<name>A0A1N6QJU3_9FLAO</name>
<keyword evidence="3" id="KW-1185">Reference proteome</keyword>
<evidence type="ECO:0000313" key="2">
    <source>
        <dbReference type="EMBL" id="SIQ16752.1"/>
    </source>
</evidence>
<evidence type="ECO:0008006" key="4">
    <source>
        <dbReference type="Google" id="ProtNLM"/>
    </source>
</evidence>
<protein>
    <recommendedName>
        <fullName evidence="4">YceI-like domain-containing protein</fullName>
    </recommendedName>
</protein>
<reference evidence="3" key="1">
    <citation type="submission" date="2017-01" db="EMBL/GenBank/DDBJ databases">
        <authorList>
            <person name="Varghese N."/>
            <person name="Submissions S."/>
        </authorList>
    </citation>
    <scope>NUCLEOTIDE SEQUENCE [LARGE SCALE GENOMIC DNA]</scope>
    <source>
        <strain evidence="3">DSM 15366</strain>
    </source>
</reference>
<dbReference type="RefSeq" id="WP_076547955.1">
    <property type="nucleotide sequence ID" value="NZ_FTMA01000001.1"/>
</dbReference>
<organism evidence="2 3">
    <name type="scientific">Maribacter ulvicola</name>
    <dbReference type="NCBI Taxonomy" id="228959"/>
    <lineage>
        <taxon>Bacteria</taxon>
        <taxon>Pseudomonadati</taxon>
        <taxon>Bacteroidota</taxon>
        <taxon>Flavobacteriia</taxon>
        <taxon>Flavobacteriales</taxon>
        <taxon>Flavobacteriaceae</taxon>
        <taxon>Maribacter</taxon>
    </lineage>
</organism>
<dbReference type="AlphaFoldDB" id="A0A1N6QJU3"/>
<accession>A0A1N6QJU3</accession>
<gene>
    <name evidence="2" type="ORF">SAMN05421797_101919</name>
</gene>
<proteinExistence type="predicted"/>
<dbReference type="STRING" id="228959.SAMN05421797_101919"/>
<dbReference type="Proteomes" id="UP000186953">
    <property type="component" value="Unassembled WGS sequence"/>
</dbReference>
<dbReference type="EMBL" id="FTMA01000001">
    <property type="protein sequence ID" value="SIQ16752.1"/>
    <property type="molecule type" value="Genomic_DNA"/>
</dbReference>
<evidence type="ECO:0000313" key="3">
    <source>
        <dbReference type="Proteomes" id="UP000186953"/>
    </source>
</evidence>
<keyword evidence="1" id="KW-0732">Signal</keyword>
<sequence>MNVKHLILIIILVSYYQANAQKNYTTEEGHIMMMTLVDDKPFKAESHKLALYLDYNTKVVNGVLDLKSLSTDNVEINTMLTEEEEPLILRFTGTIPSEDFLSKRHDPINFNWPVNVSYQGKNYKSQFKATVTHIEQGISMSCLISARGQVLVVDTGLDSLIQGVDKTIEVQFSQLVLKLE</sequence>